<feature type="domain" description="Reverse transcriptase" evidence="1">
    <location>
        <begin position="1"/>
        <end position="127"/>
    </location>
</feature>
<dbReference type="Proteomes" id="UP000507470">
    <property type="component" value="Unassembled WGS sequence"/>
</dbReference>
<dbReference type="InterPro" id="IPR000477">
    <property type="entry name" value="RT_dom"/>
</dbReference>
<evidence type="ECO:0000313" key="3">
    <source>
        <dbReference type="Proteomes" id="UP000507470"/>
    </source>
</evidence>
<name>A0A6J8DCY6_MYTCO</name>
<reference evidence="2 3" key="1">
    <citation type="submission" date="2020-06" db="EMBL/GenBank/DDBJ databases">
        <authorList>
            <person name="Li R."/>
            <person name="Bekaert M."/>
        </authorList>
    </citation>
    <scope>NUCLEOTIDE SEQUENCE [LARGE SCALE GENOMIC DNA]</scope>
    <source>
        <strain evidence="3">wild</strain>
    </source>
</reference>
<accession>A0A6J8DCY6</accession>
<sequence>MISYLDSRTQRVAIGSVLSDVINIKYGVPQGSVLGPRLYCIFAKPISEICRRHNFSYHGYADDTQVYLVIKPLDNWDSISTRLETCLADISKWMRLNMLKLNQDKTELILFTPKISNCHLSFDGSIVSNASVVKNLGVYFDRTLSMEKQVNAVTKSCYFQIRNIGRIRQYITEDA</sequence>
<gene>
    <name evidence="2" type="ORF">MCOR_40098</name>
</gene>
<protein>
    <recommendedName>
        <fullName evidence="1">Reverse transcriptase domain-containing protein</fullName>
    </recommendedName>
</protein>
<organism evidence="2 3">
    <name type="scientific">Mytilus coruscus</name>
    <name type="common">Sea mussel</name>
    <dbReference type="NCBI Taxonomy" id="42192"/>
    <lineage>
        <taxon>Eukaryota</taxon>
        <taxon>Metazoa</taxon>
        <taxon>Spiralia</taxon>
        <taxon>Lophotrochozoa</taxon>
        <taxon>Mollusca</taxon>
        <taxon>Bivalvia</taxon>
        <taxon>Autobranchia</taxon>
        <taxon>Pteriomorphia</taxon>
        <taxon>Mytilida</taxon>
        <taxon>Mytiloidea</taxon>
        <taxon>Mytilidae</taxon>
        <taxon>Mytilinae</taxon>
        <taxon>Mytilus</taxon>
    </lineage>
</organism>
<dbReference type="Pfam" id="PF00078">
    <property type="entry name" value="RVT_1"/>
    <property type="match status" value="1"/>
</dbReference>
<dbReference type="EMBL" id="CACVKT020007252">
    <property type="protein sequence ID" value="CAC5406528.1"/>
    <property type="molecule type" value="Genomic_DNA"/>
</dbReference>
<dbReference type="PANTHER" id="PTHR33332">
    <property type="entry name" value="REVERSE TRANSCRIPTASE DOMAIN-CONTAINING PROTEIN"/>
    <property type="match status" value="1"/>
</dbReference>
<evidence type="ECO:0000259" key="1">
    <source>
        <dbReference type="PROSITE" id="PS50878"/>
    </source>
</evidence>
<proteinExistence type="predicted"/>
<dbReference type="OrthoDB" id="10068796at2759"/>
<keyword evidence="3" id="KW-1185">Reference proteome</keyword>
<dbReference type="AlphaFoldDB" id="A0A6J8DCY6"/>
<evidence type="ECO:0000313" key="2">
    <source>
        <dbReference type="EMBL" id="CAC5406528.1"/>
    </source>
</evidence>
<dbReference type="PROSITE" id="PS50878">
    <property type="entry name" value="RT_POL"/>
    <property type="match status" value="1"/>
</dbReference>